<sequence length="342" mass="38124">MSPSPDKRTRFAMAPMPTSFVLGLVVTVASYASRSDAYTSPMFQASTPMQKTAPSKTEGVEIELPNFDELFNRIQQVSPLARVAMEGGGNGEERGFAAAGESWSADLGWKKMEANSRRPVHKIDKIDNFQNLNSPMLRFRSTINGPCVGERFANFIMTLEEREKWDQSIAEVQEIYPIYDLDAANIAMGFGKYGDCSRLGVGYCRTKPAFGVTSREQLTLCGIQDFPDGSCMIWGTEMEEWHNHLLPDGERHVRAKSHLFSTTLVPTGPDSFDAEYVLQLDIGGKMPTWITTPVICESVKCLFSHAKSYFEEGEGGALDKHIKEMEAQNDTFENRNGILFTP</sequence>
<gene>
    <name evidence="1" type="ORF">DBRI00130_LOCUS39860</name>
</gene>
<name>A0A6V2NWQ7_9STRA</name>
<dbReference type="InterPro" id="IPR023393">
    <property type="entry name" value="START-like_dom_sf"/>
</dbReference>
<dbReference type="AlphaFoldDB" id="A0A6V2NWQ7"/>
<dbReference type="SUPFAM" id="SSF55961">
    <property type="entry name" value="Bet v1-like"/>
    <property type="match status" value="1"/>
</dbReference>
<evidence type="ECO:0008006" key="2">
    <source>
        <dbReference type="Google" id="ProtNLM"/>
    </source>
</evidence>
<proteinExistence type="predicted"/>
<reference evidence="1" key="1">
    <citation type="submission" date="2021-01" db="EMBL/GenBank/DDBJ databases">
        <authorList>
            <person name="Corre E."/>
            <person name="Pelletier E."/>
            <person name="Niang G."/>
            <person name="Scheremetjew M."/>
            <person name="Finn R."/>
            <person name="Kale V."/>
            <person name="Holt S."/>
            <person name="Cochrane G."/>
            <person name="Meng A."/>
            <person name="Brown T."/>
            <person name="Cohen L."/>
        </authorList>
    </citation>
    <scope>NUCLEOTIDE SEQUENCE</scope>
    <source>
        <strain evidence="1">GSO104</strain>
    </source>
</reference>
<dbReference type="EMBL" id="HBNS01055051">
    <property type="protein sequence ID" value="CAE4657594.1"/>
    <property type="molecule type" value="Transcribed_RNA"/>
</dbReference>
<evidence type="ECO:0000313" key="1">
    <source>
        <dbReference type="EMBL" id="CAE4657594.1"/>
    </source>
</evidence>
<protein>
    <recommendedName>
        <fullName evidence="2">START domain-containing protein</fullName>
    </recommendedName>
</protein>
<organism evidence="1">
    <name type="scientific">Ditylum brightwellii</name>
    <dbReference type="NCBI Taxonomy" id="49249"/>
    <lineage>
        <taxon>Eukaryota</taxon>
        <taxon>Sar</taxon>
        <taxon>Stramenopiles</taxon>
        <taxon>Ochrophyta</taxon>
        <taxon>Bacillariophyta</taxon>
        <taxon>Mediophyceae</taxon>
        <taxon>Lithodesmiophycidae</taxon>
        <taxon>Lithodesmiales</taxon>
        <taxon>Lithodesmiaceae</taxon>
        <taxon>Ditylum</taxon>
    </lineage>
</organism>
<accession>A0A6V2NWQ7</accession>
<dbReference type="Gene3D" id="3.30.530.20">
    <property type="match status" value="1"/>
</dbReference>